<dbReference type="STRING" id="140314.SAMN04488076_105174"/>
<dbReference type="GO" id="GO:0009086">
    <property type="term" value="P:methionine biosynthetic process"/>
    <property type="evidence" value="ECO:0007669"/>
    <property type="project" value="InterPro"/>
</dbReference>
<proteinExistence type="predicted"/>
<dbReference type="AlphaFoldDB" id="A0A143YGQ6"/>
<organism evidence="2 3">
    <name type="scientific">Trichococcus palustris</name>
    <dbReference type="NCBI Taxonomy" id="140314"/>
    <lineage>
        <taxon>Bacteria</taxon>
        <taxon>Bacillati</taxon>
        <taxon>Bacillota</taxon>
        <taxon>Bacilli</taxon>
        <taxon>Lactobacillales</taxon>
        <taxon>Carnobacteriaceae</taxon>
        <taxon>Trichococcus</taxon>
    </lineage>
</organism>
<sequence length="374" mass="42014">MGEHCKTHAFHNDVVGSFLRPEYLKEAREKFAKGEITHEELTATEDKAIKALVEKQKAHGLKAVTDGEFRRSWWHFDFWWGLEGLEKEEVAQGKQFHDLETRAESVKLIGKLGGKNHPFVQHFKYLKSIAGDDVVARQSIPAPAQLIRKFVGDDGAFPENPFYADLDAFIDDLAKAYLEVIADLYAAGLRSLQLDDCSWGSLVDPEFKKKCEANGYDFDALADAFLRSNNAVLENLPEDLFVSTHVCRGNYRSSYHSSGSYEPVSAFLLGSEKADAFYLEYDSERAGGFEPLKDWDGKSQVVLGLVTSKTPQLEDKEQIISRIREAQKYVPLEKLALSPQCGFSSTEEGNNLSEAEQWAKVDFIKEVVAEVWGA</sequence>
<dbReference type="Gene3D" id="3.20.20.210">
    <property type="match status" value="1"/>
</dbReference>
<protein>
    <recommendedName>
        <fullName evidence="1">Cobalamin-independent methionine synthase MetE C-terminal/archaeal domain-containing protein</fullName>
    </recommendedName>
</protein>
<evidence type="ECO:0000313" key="2">
    <source>
        <dbReference type="EMBL" id="CZQ86569.1"/>
    </source>
</evidence>
<dbReference type="CDD" id="cd03311">
    <property type="entry name" value="CIMS_C_terminal_like"/>
    <property type="match status" value="1"/>
</dbReference>
<dbReference type="NCBIfam" id="NF005085">
    <property type="entry name" value="PRK06520.1"/>
    <property type="match status" value="1"/>
</dbReference>
<dbReference type="OrthoDB" id="6430685at2"/>
<evidence type="ECO:0000313" key="3">
    <source>
        <dbReference type="Proteomes" id="UP000242754"/>
    </source>
</evidence>
<reference evidence="2 3" key="1">
    <citation type="submission" date="2016-02" db="EMBL/GenBank/DDBJ databases">
        <authorList>
            <person name="Wen L."/>
            <person name="He K."/>
            <person name="Yang H."/>
        </authorList>
    </citation>
    <scope>NUCLEOTIDE SEQUENCE [LARGE SCALE GENOMIC DNA]</scope>
    <source>
        <strain evidence="2">Trichococcus palustris</strain>
    </source>
</reference>
<dbReference type="GO" id="GO:0008270">
    <property type="term" value="F:zinc ion binding"/>
    <property type="evidence" value="ECO:0007669"/>
    <property type="project" value="InterPro"/>
</dbReference>
<keyword evidence="3" id="KW-1185">Reference proteome</keyword>
<dbReference type="Pfam" id="PF01717">
    <property type="entry name" value="Meth_synt_2"/>
    <property type="match status" value="1"/>
</dbReference>
<dbReference type="GO" id="GO:0003871">
    <property type="term" value="F:5-methyltetrahydropteroyltriglutamate-homocysteine S-methyltransferase activity"/>
    <property type="evidence" value="ECO:0007669"/>
    <property type="project" value="InterPro"/>
</dbReference>
<name>A0A143YGQ6_9LACT</name>
<dbReference type="SUPFAM" id="SSF51726">
    <property type="entry name" value="UROD/MetE-like"/>
    <property type="match status" value="1"/>
</dbReference>
<evidence type="ECO:0000259" key="1">
    <source>
        <dbReference type="Pfam" id="PF01717"/>
    </source>
</evidence>
<dbReference type="PANTHER" id="PTHR43844:SF1">
    <property type="entry name" value="METHIONINE SYNTHASE"/>
    <property type="match status" value="1"/>
</dbReference>
<dbReference type="RefSeq" id="WP_087031689.1">
    <property type="nucleotide sequence ID" value="NZ_FJNE01000002.1"/>
</dbReference>
<dbReference type="EMBL" id="FJNE01000002">
    <property type="protein sequence ID" value="CZQ86569.1"/>
    <property type="molecule type" value="Genomic_DNA"/>
</dbReference>
<dbReference type="Proteomes" id="UP000242754">
    <property type="component" value="Unassembled WGS sequence"/>
</dbReference>
<feature type="domain" description="Cobalamin-independent methionine synthase MetE C-terminal/archaeal" evidence="1">
    <location>
        <begin position="165"/>
        <end position="346"/>
    </location>
</feature>
<dbReference type="InterPro" id="IPR002629">
    <property type="entry name" value="Met_Synth_C/arc"/>
</dbReference>
<dbReference type="PANTHER" id="PTHR43844">
    <property type="entry name" value="METHIONINE SYNTHASE"/>
    <property type="match status" value="1"/>
</dbReference>
<dbReference type="InterPro" id="IPR038071">
    <property type="entry name" value="UROD/MetE-like_sf"/>
</dbReference>
<accession>A0A143YGQ6</accession>
<gene>
    <name evidence="2" type="ORF">Tpal_787</name>
</gene>